<gene>
    <name evidence="1" type="ORF">H312_00665</name>
</gene>
<dbReference type="AlphaFoldDB" id="A0A059F4L0"/>
<organism evidence="1 2">
    <name type="scientific">Anncaliia algerae PRA339</name>
    <dbReference type="NCBI Taxonomy" id="1288291"/>
    <lineage>
        <taxon>Eukaryota</taxon>
        <taxon>Fungi</taxon>
        <taxon>Fungi incertae sedis</taxon>
        <taxon>Microsporidia</taxon>
        <taxon>Tubulinosematoidea</taxon>
        <taxon>Tubulinosematidae</taxon>
        <taxon>Anncaliia</taxon>
    </lineage>
</organism>
<dbReference type="HOGENOM" id="CLU_1795982_0_0_1"/>
<dbReference type="Proteomes" id="UP000030655">
    <property type="component" value="Unassembled WGS sequence"/>
</dbReference>
<protein>
    <submittedName>
        <fullName evidence="1">Uncharacterized protein</fullName>
    </submittedName>
</protein>
<evidence type="ECO:0000313" key="1">
    <source>
        <dbReference type="EMBL" id="KCZ81906.1"/>
    </source>
</evidence>
<sequence>MAKVLLITKSPITPIVAKFIRDRYIFVLIDLRIYSSENNDHKWLLVGINSFSRYCWTRPILEKSSNYVLIAIKSIGYMFASPYIFCILITEKNFAVLLYTISAKNILLSIYGEGQGGAIKSNSQINDIFFIEKLKYWQFMDHHI</sequence>
<dbReference type="OrthoDB" id="2186513at2759"/>
<reference evidence="1 2" key="2">
    <citation type="submission" date="2014-03" db="EMBL/GenBank/DDBJ databases">
        <title>The Genome Sequence of Anncaliia algerae insect isolate PRA339.</title>
        <authorList>
            <consortium name="The Broad Institute Genome Sequencing Platform"/>
            <consortium name="The Broad Institute Genome Sequencing Center for Infectious Disease"/>
            <person name="Cuomo C."/>
            <person name="Becnel J."/>
            <person name="Sanscrainte N."/>
            <person name="Walker B."/>
            <person name="Young S.K."/>
            <person name="Zeng Q."/>
            <person name="Gargeya S."/>
            <person name="Fitzgerald M."/>
            <person name="Haas B."/>
            <person name="Abouelleil A."/>
            <person name="Alvarado L."/>
            <person name="Arachchi H.M."/>
            <person name="Berlin A.M."/>
            <person name="Chapman S.B."/>
            <person name="Dewar J."/>
            <person name="Goldberg J."/>
            <person name="Griggs A."/>
            <person name="Gujja S."/>
            <person name="Hansen M."/>
            <person name="Howarth C."/>
            <person name="Imamovic A."/>
            <person name="Larimer J."/>
            <person name="McCowan C."/>
            <person name="Murphy C."/>
            <person name="Neiman D."/>
            <person name="Pearson M."/>
            <person name="Priest M."/>
            <person name="Roberts A."/>
            <person name="Saif S."/>
            <person name="Shea T."/>
            <person name="Sisk P."/>
            <person name="Sykes S."/>
            <person name="Wortman J."/>
            <person name="Nusbaum C."/>
            <person name="Birren B."/>
        </authorList>
    </citation>
    <scope>NUCLEOTIDE SEQUENCE [LARGE SCALE GENOMIC DNA]</scope>
    <source>
        <strain evidence="1 2">PRA339</strain>
    </source>
</reference>
<reference evidence="2" key="1">
    <citation type="submission" date="2013-02" db="EMBL/GenBank/DDBJ databases">
        <authorList>
            <consortium name="The Broad Institute Genome Sequencing Platform"/>
            <person name="Cuomo C."/>
            <person name="Becnel J."/>
            <person name="Sanscrainte N."/>
            <person name="Walker B."/>
            <person name="Young S.K."/>
            <person name="Zeng Q."/>
            <person name="Gargeya S."/>
            <person name="Fitzgerald M."/>
            <person name="Haas B."/>
            <person name="Abouelleil A."/>
            <person name="Alvarado L."/>
            <person name="Arachchi H.M."/>
            <person name="Berlin A.M."/>
            <person name="Chapman S.B."/>
            <person name="Dewar J."/>
            <person name="Goldberg J."/>
            <person name="Griggs A."/>
            <person name="Gujja S."/>
            <person name="Hansen M."/>
            <person name="Howarth C."/>
            <person name="Imamovic A."/>
            <person name="Larimer J."/>
            <person name="McCowan C."/>
            <person name="Murphy C."/>
            <person name="Neiman D."/>
            <person name="Pearson M."/>
            <person name="Priest M."/>
            <person name="Roberts A."/>
            <person name="Saif S."/>
            <person name="Shea T."/>
            <person name="Sisk P."/>
            <person name="Sykes S."/>
            <person name="Wortman J."/>
            <person name="Nusbaum C."/>
            <person name="Birren B."/>
        </authorList>
    </citation>
    <scope>NUCLEOTIDE SEQUENCE [LARGE SCALE GENOMIC DNA]</scope>
    <source>
        <strain evidence="2">PRA339</strain>
    </source>
</reference>
<accession>A0A059F4L0</accession>
<dbReference type="VEuPathDB" id="MicrosporidiaDB:H312_00665"/>
<proteinExistence type="predicted"/>
<dbReference type="EMBL" id="KK365135">
    <property type="protein sequence ID" value="KCZ81906.1"/>
    <property type="molecule type" value="Genomic_DNA"/>
</dbReference>
<evidence type="ECO:0000313" key="2">
    <source>
        <dbReference type="Proteomes" id="UP000030655"/>
    </source>
</evidence>
<keyword evidence="2" id="KW-1185">Reference proteome</keyword>
<name>A0A059F4L0_9MICR</name>